<name>A0AAV8ZUB9_9CUCU</name>
<dbReference type="Proteomes" id="UP001162156">
    <property type="component" value="Unassembled WGS sequence"/>
</dbReference>
<proteinExistence type="predicted"/>
<feature type="compositionally biased region" description="Basic and acidic residues" evidence="1">
    <location>
        <begin position="325"/>
        <end position="347"/>
    </location>
</feature>
<feature type="region of interest" description="Disordered" evidence="1">
    <location>
        <begin position="118"/>
        <end position="163"/>
    </location>
</feature>
<dbReference type="InterPro" id="IPR038991">
    <property type="entry name" value="CAAP1"/>
</dbReference>
<dbReference type="AlphaFoldDB" id="A0AAV8ZUB9"/>
<feature type="compositionally biased region" description="Basic and acidic residues" evidence="1">
    <location>
        <begin position="254"/>
        <end position="268"/>
    </location>
</feature>
<dbReference type="EMBL" id="JANEYF010000167">
    <property type="protein sequence ID" value="KAJ8971742.1"/>
    <property type="molecule type" value="Genomic_DNA"/>
</dbReference>
<feature type="compositionally biased region" description="Low complexity" evidence="1">
    <location>
        <begin position="315"/>
        <end position="324"/>
    </location>
</feature>
<keyword evidence="3" id="KW-1185">Reference proteome</keyword>
<comment type="caution">
    <text evidence="2">The sequence shown here is derived from an EMBL/GenBank/DDBJ whole genome shotgun (WGS) entry which is preliminary data.</text>
</comment>
<feature type="region of interest" description="Disordered" evidence="1">
    <location>
        <begin position="362"/>
        <end position="480"/>
    </location>
</feature>
<feature type="compositionally biased region" description="Polar residues" evidence="1">
    <location>
        <begin position="374"/>
        <end position="393"/>
    </location>
</feature>
<feature type="region of interest" description="Disordered" evidence="1">
    <location>
        <begin position="230"/>
        <end position="347"/>
    </location>
</feature>
<accession>A0AAV8ZUB9</accession>
<reference evidence="2" key="1">
    <citation type="journal article" date="2023" name="Insect Mol. Biol.">
        <title>Genome sequencing provides insights into the evolution of gene families encoding plant cell wall-degrading enzymes in longhorned beetles.</title>
        <authorList>
            <person name="Shin N.R."/>
            <person name="Okamura Y."/>
            <person name="Kirsch R."/>
            <person name="Pauchet Y."/>
        </authorList>
    </citation>
    <scope>NUCLEOTIDE SEQUENCE</scope>
    <source>
        <strain evidence="2">RBIC_L_NR</strain>
    </source>
</reference>
<evidence type="ECO:0000256" key="1">
    <source>
        <dbReference type="SAM" id="MobiDB-lite"/>
    </source>
</evidence>
<evidence type="ECO:0000313" key="3">
    <source>
        <dbReference type="Proteomes" id="UP001162156"/>
    </source>
</evidence>
<feature type="compositionally biased region" description="Basic and acidic residues" evidence="1">
    <location>
        <begin position="288"/>
        <end position="305"/>
    </location>
</feature>
<dbReference type="GO" id="GO:0042981">
    <property type="term" value="P:regulation of apoptotic process"/>
    <property type="evidence" value="ECO:0007669"/>
    <property type="project" value="InterPro"/>
</dbReference>
<feature type="compositionally biased region" description="Basic residues" evidence="1">
    <location>
        <begin position="124"/>
        <end position="145"/>
    </location>
</feature>
<feature type="compositionally biased region" description="Basic and acidic residues" evidence="1">
    <location>
        <begin position="146"/>
        <end position="163"/>
    </location>
</feature>
<gene>
    <name evidence="2" type="ORF">NQ314_000555</name>
</gene>
<feature type="compositionally biased region" description="Basic residues" evidence="1">
    <location>
        <begin position="409"/>
        <end position="423"/>
    </location>
</feature>
<organism evidence="2 3">
    <name type="scientific">Rhamnusium bicolor</name>
    <dbReference type="NCBI Taxonomy" id="1586634"/>
    <lineage>
        <taxon>Eukaryota</taxon>
        <taxon>Metazoa</taxon>
        <taxon>Ecdysozoa</taxon>
        <taxon>Arthropoda</taxon>
        <taxon>Hexapoda</taxon>
        <taxon>Insecta</taxon>
        <taxon>Pterygota</taxon>
        <taxon>Neoptera</taxon>
        <taxon>Endopterygota</taxon>
        <taxon>Coleoptera</taxon>
        <taxon>Polyphaga</taxon>
        <taxon>Cucujiformia</taxon>
        <taxon>Chrysomeloidea</taxon>
        <taxon>Cerambycidae</taxon>
        <taxon>Lepturinae</taxon>
        <taxon>Rhagiini</taxon>
        <taxon>Rhamnusium</taxon>
    </lineage>
</organism>
<sequence length="480" mass="54955">MKLINNSDSDSEASEHELSYYLNDRVKLMKEVLKIIKPKRIKNMAPDCIKNIDNEDINSMLLEELLGISNKRVKRIFNGQNLEEDSSSSTDPEEEQQPIDIISLDDVNFSVTPILVNATSEKQGHKKHSKKKVKVEDHKRKKIKKEKQNKASKKSKEVDRDKTDDRENLMSVLELLELQARARAIKSQLALENSRKAQEKENNTVKVEESDHEDAVIIESPKNIEILITSSESETEDSRKHSEYNNQNTKKHTDKQDHSMRENNKENGENLNQAMTVGTDDNEDTLEDQAKEIEESRINDKDEIRSVSGNKSVELENQLSNNEQNKPECSEHIENREEISTVSGTEKEKIICNEQLERINVEIGESSEGKKSQAVKSSNTKENAITRDCTQSKYIFITDSESENDKTNRTKKRHRKCKKSKMKKTNDDIEGGDKKSRSIASNRDHKRKIPDINREPEVSGSSKNVDEANIANDTKKSQPR</sequence>
<evidence type="ECO:0000313" key="2">
    <source>
        <dbReference type="EMBL" id="KAJ8971742.1"/>
    </source>
</evidence>
<protein>
    <submittedName>
        <fullName evidence="2">Uncharacterized protein</fullName>
    </submittedName>
</protein>
<dbReference type="Pfam" id="PF15335">
    <property type="entry name" value="CAAP1"/>
    <property type="match status" value="1"/>
</dbReference>
<feature type="compositionally biased region" description="Basic and acidic residues" evidence="1">
    <location>
        <begin position="424"/>
        <end position="436"/>
    </location>
</feature>